<protein>
    <submittedName>
        <fullName evidence="4">Uncharacterized protein</fullName>
    </submittedName>
</protein>
<comment type="caution">
    <text evidence="4">The sequence shown here is derived from an EMBL/GenBank/DDBJ whole genome shotgun (WGS) entry which is preliminary data.</text>
</comment>
<dbReference type="EMBL" id="JYDJ01000819">
    <property type="protein sequence ID" value="KRX33374.1"/>
    <property type="molecule type" value="Genomic_DNA"/>
</dbReference>
<dbReference type="EMBL" id="JYDJ01000178">
    <property type="protein sequence ID" value="KRX41182.1"/>
    <property type="molecule type" value="Genomic_DNA"/>
</dbReference>
<reference evidence="4 5" key="1">
    <citation type="submission" date="2015-01" db="EMBL/GenBank/DDBJ databases">
        <title>Evolution of Trichinella species and genotypes.</title>
        <authorList>
            <person name="Korhonen P.K."/>
            <person name="Edoardo P."/>
            <person name="Giuseppe L.R."/>
            <person name="Gasser R.B."/>
        </authorList>
    </citation>
    <scope>NUCLEOTIDE SEQUENCE [LARGE SCALE GENOMIC DNA]</scope>
    <source>
        <strain evidence="4">ISS417</strain>
    </source>
</reference>
<feature type="region of interest" description="Disordered" evidence="1">
    <location>
        <begin position="1"/>
        <end position="35"/>
    </location>
</feature>
<organism evidence="4 5">
    <name type="scientific">Trichinella murrelli</name>
    <dbReference type="NCBI Taxonomy" id="144512"/>
    <lineage>
        <taxon>Eukaryota</taxon>
        <taxon>Metazoa</taxon>
        <taxon>Ecdysozoa</taxon>
        <taxon>Nematoda</taxon>
        <taxon>Enoplea</taxon>
        <taxon>Dorylaimia</taxon>
        <taxon>Trichinellida</taxon>
        <taxon>Trichinellidae</taxon>
        <taxon>Trichinella</taxon>
    </lineage>
</organism>
<dbReference type="Proteomes" id="UP000055048">
    <property type="component" value="Unassembled WGS sequence"/>
</dbReference>
<evidence type="ECO:0000256" key="1">
    <source>
        <dbReference type="SAM" id="MobiDB-lite"/>
    </source>
</evidence>
<name>A0A0V0TSU5_9BILA</name>
<keyword evidence="5" id="KW-1185">Reference proteome</keyword>
<proteinExistence type="predicted"/>
<dbReference type="EMBL" id="JYDJ01000153">
    <property type="protein sequence ID" value="KRX42063.1"/>
    <property type="molecule type" value="Genomic_DNA"/>
</dbReference>
<evidence type="ECO:0000313" key="4">
    <source>
        <dbReference type="EMBL" id="KRX42063.1"/>
    </source>
</evidence>
<evidence type="ECO:0000313" key="2">
    <source>
        <dbReference type="EMBL" id="KRX33374.1"/>
    </source>
</evidence>
<sequence>MSGMATDGDLAMEAEDESAVNERRLMGLGKPTKAM</sequence>
<evidence type="ECO:0000313" key="5">
    <source>
        <dbReference type="Proteomes" id="UP000055048"/>
    </source>
</evidence>
<gene>
    <name evidence="4" type="ORF">T05_5714</name>
    <name evidence="2" type="ORF">T05_9405</name>
    <name evidence="3" type="ORF">T05_9980</name>
</gene>
<evidence type="ECO:0000313" key="3">
    <source>
        <dbReference type="EMBL" id="KRX41182.1"/>
    </source>
</evidence>
<accession>A0A0V0TSU5</accession>
<dbReference type="AlphaFoldDB" id="A0A0V0TSU5"/>
<feature type="compositionally biased region" description="Acidic residues" evidence="1">
    <location>
        <begin position="10"/>
        <end position="19"/>
    </location>
</feature>